<proteinExistence type="predicted"/>
<accession>A0A9Q1Q562</accession>
<dbReference type="Proteomes" id="UP001153076">
    <property type="component" value="Unassembled WGS sequence"/>
</dbReference>
<name>A0A9Q1Q562_9CARY</name>
<dbReference type="AlphaFoldDB" id="A0A9Q1Q562"/>
<protein>
    <submittedName>
        <fullName evidence="1">Uncharacterized protein</fullName>
    </submittedName>
</protein>
<dbReference type="EMBL" id="JAKOGI010000956">
    <property type="protein sequence ID" value="KAJ8428926.1"/>
    <property type="molecule type" value="Genomic_DNA"/>
</dbReference>
<organism evidence="1 2">
    <name type="scientific">Carnegiea gigantea</name>
    <dbReference type="NCBI Taxonomy" id="171969"/>
    <lineage>
        <taxon>Eukaryota</taxon>
        <taxon>Viridiplantae</taxon>
        <taxon>Streptophyta</taxon>
        <taxon>Embryophyta</taxon>
        <taxon>Tracheophyta</taxon>
        <taxon>Spermatophyta</taxon>
        <taxon>Magnoliopsida</taxon>
        <taxon>eudicotyledons</taxon>
        <taxon>Gunneridae</taxon>
        <taxon>Pentapetalae</taxon>
        <taxon>Caryophyllales</taxon>
        <taxon>Cactineae</taxon>
        <taxon>Cactaceae</taxon>
        <taxon>Cactoideae</taxon>
        <taxon>Echinocereeae</taxon>
        <taxon>Carnegiea</taxon>
    </lineage>
</organism>
<reference evidence="1" key="1">
    <citation type="submission" date="2022-04" db="EMBL/GenBank/DDBJ databases">
        <title>Carnegiea gigantea Genome sequencing and assembly v2.</title>
        <authorList>
            <person name="Copetti D."/>
            <person name="Sanderson M.J."/>
            <person name="Burquez A."/>
            <person name="Wojciechowski M.F."/>
        </authorList>
    </citation>
    <scope>NUCLEOTIDE SEQUENCE</scope>
    <source>
        <strain evidence="1">SGP5-SGP5p</strain>
        <tissue evidence="1">Aerial part</tissue>
    </source>
</reference>
<gene>
    <name evidence="1" type="ORF">Cgig2_001017</name>
</gene>
<evidence type="ECO:0000313" key="1">
    <source>
        <dbReference type="EMBL" id="KAJ8428926.1"/>
    </source>
</evidence>
<sequence>MFHMRALSLKDILEMKEGVRFGGYVNHHGNYGAYLGCLMTHLVMAAEEHIPSLNTEVSGEGGDAKTPISSSLYCGKSYASQSRRRSSTRAQDVPYLPMFVVGACYLKSLLEMELLQIYNPVDPYALSTYMPCILYGDFSSRVMHDDSPRYY</sequence>
<comment type="caution">
    <text evidence="1">The sequence shown here is derived from an EMBL/GenBank/DDBJ whole genome shotgun (WGS) entry which is preliminary data.</text>
</comment>
<evidence type="ECO:0000313" key="2">
    <source>
        <dbReference type="Proteomes" id="UP001153076"/>
    </source>
</evidence>
<keyword evidence="2" id="KW-1185">Reference proteome</keyword>